<dbReference type="Proteomes" id="UP000199658">
    <property type="component" value="Unassembled WGS sequence"/>
</dbReference>
<evidence type="ECO:0008006" key="4">
    <source>
        <dbReference type="Google" id="ProtNLM"/>
    </source>
</evidence>
<dbReference type="EMBL" id="FOYO01000001">
    <property type="protein sequence ID" value="SFR47500.1"/>
    <property type="molecule type" value="Genomic_DNA"/>
</dbReference>
<dbReference type="OrthoDB" id="1997677at2"/>
<evidence type="ECO:0000313" key="3">
    <source>
        <dbReference type="Proteomes" id="UP000199658"/>
    </source>
</evidence>
<dbReference type="SUPFAM" id="SSF53474">
    <property type="entry name" value="alpha/beta-Hydrolases"/>
    <property type="match status" value="1"/>
</dbReference>
<proteinExistence type="predicted"/>
<feature type="region of interest" description="Disordered" evidence="1">
    <location>
        <begin position="323"/>
        <end position="345"/>
    </location>
</feature>
<dbReference type="STRING" id="670154.SAMN04488002_2194"/>
<gene>
    <name evidence="2" type="ORF">SAMN04488002_2194</name>
</gene>
<dbReference type="AlphaFoldDB" id="A0A1I6GZA6"/>
<dbReference type="Gene3D" id="3.40.50.300">
    <property type="entry name" value="P-loop containing nucleotide triphosphate hydrolases"/>
    <property type="match status" value="1"/>
</dbReference>
<dbReference type="RefSeq" id="WP_090216633.1">
    <property type="nucleotide sequence ID" value="NZ_FOYO01000001.1"/>
</dbReference>
<protein>
    <recommendedName>
        <fullName evidence="4">Sulfotransferase family protein</fullName>
    </recommendedName>
</protein>
<dbReference type="InterPro" id="IPR029058">
    <property type="entry name" value="AB_hydrolase_fold"/>
</dbReference>
<evidence type="ECO:0000313" key="2">
    <source>
        <dbReference type="EMBL" id="SFR47500.1"/>
    </source>
</evidence>
<dbReference type="SUPFAM" id="SSF52540">
    <property type="entry name" value="P-loop containing nucleoside triphosphate hydrolases"/>
    <property type="match status" value="1"/>
</dbReference>
<sequence>MGKIWLHIGSPKTGTTSLQNFLNDNADTLRDTGRINFMSTGRAHIAHNQLAAAARTGNAQKLMEDMLREADAMPDVTHVASSEMLFNLYTARKLSGAAPDEFKQRTKVICYIRRQDTYLEALYKQLLKNSRIQPDRQAFLDDAKRRLHYLNTFNTYADMFGEKNIIVRPFGPKWLVDGDVVRDFAHQLDMPITRDLRVTEGFSNKTFSAEMSELLSLMGERTDFNTREIIRELIALNHPGTIKSRDVFSRSERRGLMDQVTRENRRLVKRFMPDCKAFFETQDLDGDDEFESTEDQLATQLADRSAATEALMIAMGNLQARRKQEAELAAEEAERPAPSPANDALEEALAPPTWYREIYPGGDKCGWFRSYGNYAASFVERDKDQLVVSFDNLSQAGNDAYAREPWAQKFCADRDFSHLGVYAQEPTWFRDQDLIDHLESLRDEGFFAGFKRVAFVGTSMGAFGALTFSSLAPGATVVAFSPQTTLDERKVPWEGRFAKGRAADWSLPYSDAAKQTKAAENVYLVYDQFHEGDRKHVERLKGRNLVHLKGAGLGHKSALVLSRMNVLKDVMEGAVSGGLTEIDFYRAIRARKDIYLYRQAMEGYLTDRGKVDRAERFANAFKKRRRLQAAS</sequence>
<organism evidence="2 3">
    <name type="scientific">Litoreibacter janthinus</name>
    <dbReference type="NCBI Taxonomy" id="670154"/>
    <lineage>
        <taxon>Bacteria</taxon>
        <taxon>Pseudomonadati</taxon>
        <taxon>Pseudomonadota</taxon>
        <taxon>Alphaproteobacteria</taxon>
        <taxon>Rhodobacterales</taxon>
        <taxon>Roseobacteraceae</taxon>
        <taxon>Litoreibacter</taxon>
    </lineage>
</organism>
<accession>A0A1I6GZA6</accession>
<dbReference type="Gene3D" id="3.40.50.1820">
    <property type="entry name" value="alpha/beta hydrolase"/>
    <property type="match status" value="1"/>
</dbReference>
<evidence type="ECO:0000256" key="1">
    <source>
        <dbReference type="SAM" id="MobiDB-lite"/>
    </source>
</evidence>
<name>A0A1I6GZA6_9RHOB</name>
<reference evidence="3" key="1">
    <citation type="submission" date="2016-10" db="EMBL/GenBank/DDBJ databases">
        <authorList>
            <person name="Varghese N."/>
            <person name="Submissions S."/>
        </authorList>
    </citation>
    <scope>NUCLEOTIDE SEQUENCE [LARGE SCALE GENOMIC DNA]</scope>
    <source>
        <strain evidence="3">DSM 26921</strain>
    </source>
</reference>
<dbReference type="InterPro" id="IPR027417">
    <property type="entry name" value="P-loop_NTPase"/>
</dbReference>
<keyword evidence="3" id="KW-1185">Reference proteome</keyword>